<feature type="transmembrane region" description="Helical" evidence="20">
    <location>
        <begin position="606"/>
        <end position="626"/>
    </location>
</feature>
<evidence type="ECO:0000256" key="13">
    <source>
        <dbReference type="ARBA" id="ARBA00022989"/>
    </source>
</evidence>
<dbReference type="Pfam" id="PF13855">
    <property type="entry name" value="LRR_8"/>
    <property type="match status" value="1"/>
</dbReference>
<dbReference type="GO" id="GO:0005524">
    <property type="term" value="F:ATP binding"/>
    <property type="evidence" value="ECO:0007669"/>
    <property type="project" value="UniProtKB-KW"/>
</dbReference>
<organism evidence="23 24">
    <name type="scientific">Populus trichocarpa</name>
    <name type="common">Western balsam poplar</name>
    <name type="synonym">Populus balsamifera subsp. trichocarpa</name>
    <dbReference type="NCBI Taxonomy" id="3694"/>
    <lineage>
        <taxon>Eukaryota</taxon>
        <taxon>Viridiplantae</taxon>
        <taxon>Streptophyta</taxon>
        <taxon>Embryophyta</taxon>
        <taxon>Tracheophyta</taxon>
        <taxon>Spermatophyta</taxon>
        <taxon>Magnoliopsida</taxon>
        <taxon>eudicotyledons</taxon>
        <taxon>Gunneridae</taxon>
        <taxon>Pentapetalae</taxon>
        <taxon>rosids</taxon>
        <taxon>fabids</taxon>
        <taxon>Malpighiales</taxon>
        <taxon>Salicaceae</taxon>
        <taxon>Saliceae</taxon>
        <taxon>Populus</taxon>
    </lineage>
</organism>
<dbReference type="EC" id="2.7.11.1" evidence="2"/>
<evidence type="ECO:0000256" key="18">
    <source>
        <dbReference type="ARBA" id="ARBA00048679"/>
    </source>
</evidence>
<dbReference type="FunFam" id="1.10.510.10:FF:001023">
    <property type="entry name" value="Os07g0541700 protein"/>
    <property type="match status" value="1"/>
</dbReference>
<keyword evidence="13 20" id="KW-1133">Transmembrane helix</keyword>
<evidence type="ECO:0000256" key="21">
    <source>
        <dbReference type="SAM" id="SignalP"/>
    </source>
</evidence>
<evidence type="ECO:0000256" key="4">
    <source>
        <dbReference type="ARBA" id="ARBA00022553"/>
    </source>
</evidence>
<keyword evidence="9" id="KW-0677">Repeat</keyword>
<comment type="catalytic activity">
    <reaction evidence="18">
        <text>L-seryl-[protein] + ATP = O-phospho-L-seryl-[protein] + ADP + H(+)</text>
        <dbReference type="Rhea" id="RHEA:17989"/>
        <dbReference type="Rhea" id="RHEA-COMP:9863"/>
        <dbReference type="Rhea" id="RHEA-COMP:11604"/>
        <dbReference type="ChEBI" id="CHEBI:15378"/>
        <dbReference type="ChEBI" id="CHEBI:29999"/>
        <dbReference type="ChEBI" id="CHEBI:30616"/>
        <dbReference type="ChEBI" id="CHEBI:83421"/>
        <dbReference type="ChEBI" id="CHEBI:456216"/>
        <dbReference type="EC" id="2.7.11.1"/>
    </reaction>
</comment>
<keyword evidence="5" id="KW-0433">Leucine-rich repeat</keyword>
<keyword evidence="14 20" id="KW-0472">Membrane</keyword>
<evidence type="ECO:0000256" key="14">
    <source>
        <dbReference type="ARBA" id="ARBA00023136"/>
    </source>
</evidence>
<dbReference type="Gene3D" id="3.80.10.10">
    <property type="entry name" value="Ribonuclease Inhibitor"/>
    <property type="match status" value="3"/>
</dbReference>
<evidence type="ECO:0000256" key="3">
    <source>
        <dbReference type="ARBA" id="ARBA00022527"/>
    </source>
</evidence>
<sequence length="1007" mass="110263">MSFSRLLFASLVAFCLATFASGATRLPDDEVEALRDMAKTIGKTNWNFSADPCGGQWGWVDPNPVKGNENAVSCDCTFSNGTICHVISIVLKTQNLEGSLPRDLGRFPYLQEIDLSRNYLNGTIPAEWGATPLATISIIGNRLTGPIPKEIGNISTLANFTVEFNQLSGVLPPELGNLTRLEKMHLSSNNFTGQLPTTFENLTTMKDFRIGDNSFTGQIPNLIQKWTNLEKLVIQGSGLSGPIPSGIALLEKMVDLRISDLQGNGTEAPFPPLTNMKKLKTLILRSCNIIGPLPDFVGELLKLTTLDLSFNKLIGEIPSNFSGLRKVDYIYLTGNQLNGTVPDWIIKDGESVDLSYNNFRNESSCLQRTVNLFGSASMGNVSGSTVPCLRSFHCPKQFYSLHINCGGKEANIEGNIYEDDTDPAGSSRFYQSRTNWGVSTTGHFMDDARSSDSYTWTNATKLSANTSSLYMDARLSPISLTYYGFCMGSGSYTVTLHFAEIMFTDDKTHSSLGRRFFDIYIQGKLVQKDFSIQEEAGGVGKAIIKNFTAIVTGNALEIRFYWAGKGTTAVPVRGVYGPLISAISVTPDFVPPSENSSSNGTSAGTVAGIVAAVVVVIFLILGILWWKGCLGQKISMRHDLKGLELKTGSFTLRQIKAATNNFDPANKIGEGGFGPVYKGVLSDGTVIAVKQLSSKSKQGNREFVNEIGMISALQHPHLVKLHGCCIEGNQLLLVYEYMENNSLARALFGREEYQLNLDWATRHKICVGIAKGLAYLHEESRLKIVHRDIKATNVLLDKNLDPKISDFGLAKLDEEENTHISTRVAGTLGYMAPEYAMRGYLTDKADVYSFGIVALEIVSGKSNTSHRTKEDTVYLLDWALVLKEKGTLLELVDPKLGQDYNKEEAITMINVALLCSNVSAAVRPAMSSVVSMLEGKAAVQDIDIPDKSMSTDEKKIEEMRRHFQVINEQEISETRTLSMDGPSTAASTSAGDLYPVSLDSDYLKGRE</sequence>
<dbReference type="CDD" id="cd14066">
    <property type="entry name" value="STKc_IRAK"/>
    <property type="match status" value="1"/>
</dbReference>
<dbReference type="PROSITE" id="PS50011">
    <property type="entry name" value="PROTEIN_KINASE_DOM"/>
    <property type="match status" value="1"/>
</dbReference>
<evidence type="ECO:0000256" key="15">
    <source>
        <dbReference type="ARBA" id="ARBA00023170"/>
    </source>
</evidence>
<dbReference type="Gene3D" id="3.30.200.20">
    <property type="entry name" value="Phosphorylase Kinase, domain 1"/>
    <property type="match status" value="1"/>
</dbReference>
<evidence type="ECO:0000256" key="11">
    <source>
        <dbReference type="ARBA" id="ARBA00022777"/>
    </source>
</evidence>
<keyword evidence="15" id="KW-0675">Receptor</keyword>
<dbReference type="Gene3D" id="2.60.120.430">
    <property type="entry name" value="Galactose-binding lectin"/>
    <property type="match status" value="1"/>
</dbReference>
<dbReference type="SUPFAM" id="SSF52058">
    <property type="entry name" value="L domain-like"/>
    <property type="match status" value="1"/>
</dbReference>
<dbReference type="AlphaFoldDB" id="A0A2K2CAG5"/>
<evidence type="ECO:0000256" key="20">
    <source>
        <dbReference type="SAM" id="Phobius"/>
    </source>
</evidence>
<keyword evidence="10" id="KW-0547">Nucleotide-binding</keyword>
<keyword evidence="12" id="KW-0067">ATP-binding</keyword>
<evidence type="ECO:0000256" key="19">
    <source>
        <dbReference type="SAM" id="MobiDB-lite"/>
    </source>
</evidence>
<dbReference type="PANTHER" id="PTHR48006">
    <property type="entry name" value="LEUCINE-RICH REPEAT-CONTAINING PROTEIN DDB_G0281931-RELATED"/>
    <property type="match status" value="1"/>
</dbReference>
<keyword evidence="6" id="KW-0808">Transferase</keyword>
<dbReference type="InterPro" id="IPR008271">
    <property type="entry name" value="Ser/Thr_kinase_AS"/>
</dbReference>
<evidence type="ECO:0000256" key="2">
    <source>
        <dbReference type="ARBA" id="ARBA00012513"/>
    </source>
</evidence>
<dbReference type="FunFam" id="1.10.510.10:FF:002436">
    <property type="match status" value="1"/>
</dbReference>
<evidence type="ECO:0000256" key="6">
    <source>
        <dbReference type="ARBA" id="ARBA00022679"/>
    </source>
</evidence>
<dbReference type="SUPFAM" id="SSF56112">
    <property type="entry name" value="Protein kinase-like (PK-like)"/>
    <property type="match status" value="1"/>
</dbReference>
<evidence type="ECO:0000256" key="10">
    <source>
        <dbReference type="ARBA" id="ARBA00022741"/>
    </source>
</evidence>
<dbReference type="PROSITE" id="PS00108">
    <property type="entry name" value="PROTEIN_KINASE_ST"/>
    <property type="match status" value="1"/>
</dbReference>
<gene>
    <name evidence="23" type="ORF">POPTR_001G385200</name>
</gene>
<feature type="domain" description="Protein kinase" evidence="22">
    <location>
        <begin position="662"/>
        <end position="939"/>
    </location>
</feature>
<dbReference type="InterPro" id="IPR001611">
    <property type="entry name" value="Leu-rich_rpt"/>
</dbReference>
<dbReference type="FunFam" id="2.60.120.430:FF:000004">
    <property type="entry name" value="Putative leucine-rich repeat receptor-like serine/threonine-protein kinase"/>
    <property type="match status" value="1"/>
</dbReference>
<dbReference type="Pfam" id="PF11721">
    <property type="entry name" value="Malectin"/>
    <property type="match status" value="1"/>
</dbReference>
<keyword evidence="3" id="KW-0723">Serine/threonine-protein kinase</keyword>
<dbReference type="InterPro" id="IPR000719">
    <property type="entry name" value="Prot_kinase_dom"/>
</dbReference>
<protein>
    <recommendedName>
        <fullName evidence="2">non-specific serine/threonine protein kinase</fullName>
        <ecNumber evidence="2">2.7.11.1</ecNumber>
    </recommendedName>
</protein>
<dbReference type="Pfam" id="PF00560">
    <property type="entry name" value="LRR_1"/>
    <property type="match status" value="2"/>
</dbReference>
<dbReference type="GO" id="GO:0016020">
    <property type="term" value="C:membrane"/>
    <property type="evidence" value="ECO:0000318"/>
    <property type="project" value="GO_Central"/>
</dbReference>
<proteinExistence type="predicted"/>
<keyword evidence="11" id="KW-0418">Kinase</keyword>
<comment type="subcellular location">
    <subcellularLocation>
        <location evidence="1">Membrane</location>
        <topology evidence="1">Single-pass type I membrane protein</topology>
    </subcellularLocation>
</comment>
<evidence type="ECO:0000256" key="1">
    <source>
        <dbReference type="ARBA" id="ARBA00004479"/>
    </source>
</evidence>
<dbReference type="InterPro" id="IPR032675">
    <property type="entry name" value="LRR_dom_sf"/>
</dbReference>
<reference evidence="23 24" key="1">
    <citation type="journal article" date="2006" name="Science">
        <title>The genome of black cottonwood, Populus trichocarpa (Torr. &amp; Gray).</title>
        <authorList>
            <person name="Tuskan G.A."/>
            <person name="Difazio S."/>
            <person name="Jansson S."/>
            <person name="Bohlmann J."/>
            <person name="Grigoriev I."/>
            <person name="Hellsten U."/>
            <person name="Putnam N."/>
            <person name="Ralph S."/>
            <person name="Rombauts S."/>
            <person name="Salamov A."/>
            <person name="Schein J."/>
            <person name="Sterck L."/>
            <person name="Aerts A."/>
            <person name="Bhalerao R.R."/>
            <person name="Bhalerao R.P."/>
            <person name="Blaudez D."/>
            <person name="Boerjan W."/>
            <person name="Brun A."/>
            <person name="Brunner A."/>
            <person name="Busov V."/>
            <person name="Campbell M."/>
            <person name="Carlson J."/>
            <person name="Chalot M."/>
            <person name="Chapman J."/>
            <person name="Chen G.L."/>
            <person name="Cooper D."/>
            <person name="Coutinho P.M."/>
            <person name="Couturier J."/>
            <person name="Covert S."/>
            <person name="Cronk Q."/>
            <person name="Cunningham R."/>
            <person name="Davis J."/>
            <person name="Degroeve S."/>
            <person name="Dejardin A."/>
            <person name="Depamphilis C."/>
            <person name="Detter J."/>
            <person name="Dirks B."/>
            <person name="Dubchak I."/>
            <person name="Duplessis S."/>
            <person name="Ehlting J."/>
            <person name="Ellis B."/>
            <person name="Gendler K."/>
            <person name="Goodstein D."/>
            <person name="Gribskov M."/>
            <person name="Grimwood J."/>
            <person name="Groover A."/>
            <person name="Gunter L."/>
            <person name="Hamberger B."/>
            <person name="Heinze B."/>
            <person name="Helariutta Y."/>
            <person name="Henrissat B."/>
            <person name="Holligan D."/>
            <person name="Holt R."/>
            <person name="Huang W."/>
            <person name="Islam-Faridi N."/>
            <person name="Jones S."/>
            <person name="Jones-Rhoades M."/>
            <person name="Jorgensen R."/>
            <person name="Joshi C."/>
            <person name="Kangasjarvi J."/>
            <person name="Karlsson J."/>
            <person name="Kelleher C."/>
            <person name="Kirkpatrick R."/>
            <person name="Kirst M."/>
            <person name="Kohler A."/>
            <person name="Kalluri U."/>
            <person name="Larimer F."/>
            <person name="Leebens-Mack J."/>
            <person name="Leple J.C."/>
            <person name="Locascio P."/>
            <person name="Lou Y."/>
            <person name="Lucas S."/>
            <person name="Martin F."/>
            <person name="Montanini B."/>
            <person name="Napoli C."/>
            <person name="Nelson D.R."/>
            <person name="Nelson C."/>
            <person name="Nieminen K."/>
            <person name="Nilsson O."/>
            <person name="Pereda V."/>
            <person name="Peter G."/>
            <person name="Philippe R."/>
            <person name="Pilate G."/>
            <person name="Poliakov A."/>
            <person name="Razumovskaya J."/>
            <person name="Richardson P."/>
            <person name="Rinaldi C."/>
            <person name="Ritland K."/>
            <person name="Rouze P."/>
            <person name="Ryaboy D."/>
            <person name="Schmutz J."/>
            <person name="Schrader J."/>
            <person name="Segerman B."/>
            <person name="Shin H."/>
            <person name="Siddiqui A."/>
            <person name="Sterky F."/>
            <person name="Terry A."/>
            <person name="Tsai C.J."/>
            <person name="Uberbacher E."/>
            <person name="Unneberg P."/>
            <person name="Vahala J."/>
            <person name="Wall K."/>
            <person name="Wessler S."/>
            <person name="Yang G."/>
            <person name="Yin T."/>
            <person name="Douglas C."/>
            <person name="Marra M."/>
            <person name="Sandberg G."/>
            <person name="Van de Peer Y."/>
            <person name="Rokhsar D."/>
        </authorList>
    </citation>
    <scope>NUCLEOTIDE SEQUENCE [LARGE SCALE GENOMIC DNA]</scope>
    <source>
        <strain evidence="24">cv. Nisqually</strain>
    </source>
</reference>
<evidence type="ECO:0000256" key="9">
    <source>
        <dbReference type="ARBA" id="ARBA00022737"/>
    </source>
</evidence>
<dbReference type="FunFam" id="3.80.10.10:FF:001026">
    <property type="entry name" value="Putative leucine-rich repeat receptor-like serine/threonine-protein kinase isoform A"/>
    <property type="match status" value="1"/>
</dbReference>
<keyword evidence="7 20" id="KW-0812">Transmembrane</keyword>
<evidence type="ECO:0000256" key="5">
    <source>
        <dbReference type="ARBA" id="ARBA00022614"/>
    </source>
</evidence>
<dbReference type="PANTHER" id="PTHR48006:SF81">
    <property type="entry name" value="PROTEIN KINASE DOMAIN-CONTAINING PROTEIN"/>
    <property type="match status" value="1"/>
</dbReference>
<evidence type="ECO:0000313" key="24">
    <source>
        <dbReference type="Proteomes" id="UP000006729"/>
    </source>
</evidence>
<feature type="region of interest" description="Disordered" evidence="19">
    <location>
        <begin position="972"/>
        <end position="993"/>
    </location>
</feature>
<dbReference type="InterPro" id="IPR001245">
    <property type="entry name" value="Ser-Thr/Tyr_kinase_cat_dom"/>
</dbReference>
<keyword evidence="4" id="KW-0597">Phosphoprotein</keyword>
<dbReference type="FunFam" id="3.30.200.20:FF:000217">
    <property type="entry name" value="probable LRR receptor-like serine/threonine-protein kinase At1g53430"/>
    <property type="match status" value="1"/>
</dbReference>
<dbReference type="Pfam" id="PF07714">
    <property type="entry name" value="PK_Tyr_Ser-Thr"/>
    <property type="match status" value="1"/>
</dbReference>
<evidence type="ECO:0000256" key="8">
    <source>
        <dbReference type="ARBA" id="ARBA00022729"/>
    </source>
</evidence>
<evidence type="ECO:0000313" key="23">
    <source>
        <dbReference type="EMBL" id="PNT59012.1"/>
    </source>
</evidence>
<dbReference type="SMART" id="SM00220">
    <property type="entry name" value="S_TKc"/>
    <property type="match status" value="1"/>
</dbReference>
<dbReference type="Proteomes" id="UP000006729">
    <property type="component" value="Chromosome 1"/>
</dbReference>
<evidence type="ECO:0000256" key="16">
    <source>
        <dbReference type="ARBA" id="ARBA00023180"/>
    </source>
</evidence>
<dbReference type="Gene3D" id="1.10.510.10">
    <property type="entry name" value="Transferase(Phosphotransferase) domain 1"/>
    <property type="match status" value="1"/>
</dbReference>
<comment type="catalytic activity">
    <reaction evidence="17">
        <text>L-threonyl-[protein] + ATP = O-phospho-L-threonyl-[protein] + ADP + H(+)</text>
        <dbReference type="Rhea" id="RHEA:46608"/>
        <dbReference type="Rhea" id="RHEA-COMP:11060"/>
        <dbReference type="Rhea" id="RHEA-COMP:11605"/>
        <dbReference type="ChEBI" id="CHEBI:15378"/>
        <dbReference type="ChEBI" id="CHEBI:30013"/>
        <dbReference type="ChEBI" id="CHEBI:30616"/>
        <dbReference type="ChEBI" id="CHEBI:61977"/>
        <dbReference type="ChEBI" id="CHEBI:456216"/>
        <dbReference type="EC" id="2.7.11.1"/>
    </reaction>
</comment>
<evidence type="ECO:0000256" key="12">
    <source>
        <dbReference type="ARBA" id="ARBA00022840"/>
    </source>
</evidence>
<accession>A0A2K2CAG5</accession>
<evidence type="ECO:0000256" key="7">
    <source>
        <dbReference type="ARBA" id="ARBA00022692"/>
    </source>
</evidence>
<evidence type="ECO:0000259" key="22">
    <source>
        <dbReference type="PROSITE" id="PS50011"/>
    </source>
</evidence>
<feature type="signal peptide" evidence="21">
    <location>
        <begin position="1"/>
        <end position="22"/>
    </location>
</feature>
<keyword evidence="16" id="KW-0325">Glycoprotein</keyword>
<dbReference type="InterPro" id="IPR021720">
    <property type="entry name" value="Malectin_dom"/>
</dbReference>
<evidence type="ECO:0000256" key="17">
    <source>
        <dbReference type="ARBA" id="ARBA00047899"/>
    </source>
</evidence>
<dbReference type="InterPro" id="IPR051824">
    <property type="entry name" value="LRR_Rcpt-Like_S/T_Kinase"/>
</dbReference>
<dbReference type="ExpressionAtlas" id="A0A2K2CAG5">
    <property type="expression patterns" value="baseline and differential"/>
</dbReference>
<dbReference type="FunFam" id="3.80.10.10:FF:001070">
    <property type="entry name" value="Leucine-rich repeat transmembrane protein kinase"/>
    <property type="match status" value="1"/>
</dbReference>
<dbReference type="InParanoid" id="A0A2K2CAG5"/>
<dbReference type="EMBL" id="CM009290">
    <property type="protein sequence ID" value="PNT59012.1"/>
    <property type="molecule type" value="Genomic_DNA"/>
</dbReference>
<keyword evidence="24" id="KW-1185">Reference proteome</keyword>
<name>A0A2K2CAG5_POPTR</name>
<dbReference type="InterPro" id="IPR011009">
    <property type="entry name" value="Kinase-like_dom_sf"/>
</dbReference>
<dbReference type="GO" id="GO:0004674">
    <property type="term" value="F:protein serine/threonine kinase activity"/>
    <property type="evidence" value="ECO:0000318"/>
    <property type="project" value="GO_Central"/>
</dbReference>
<keyword evidence="8 21" id="KW-0732">Signal</keyword>
<feature type="chain" id="PRO_5014363149" description="non-specific serine/threonine protein kinase" evidence="21">
    <location>
        <begin position="23"/>
        <end position="1007"/>
    </location>
</feature>
<dbReference type="FunCoup" id="A0A2K2CAG5">
    <property type="interactions" value="324"/>
</dbReference>